<keyword evidence="10" id="KW-0010">Activator</keyword>
<evidence type="ECO:0000256" key="10">
    <source>
        <dbReference type="ARBA" id="ARBA00023159"/>
    </source>
</evidence>
<dbReference type="Pfam" id="PF00486">
    <property type="entry name" value="Trans_reg_C"/>
    <property type="match status" value="1"/>
</dbReference>
<organism evidence="17 18">
    <name type="scientific">Nitrosomonas supralitoralis</name>
    <dbReference type="NCBI Taxonomy" id="2116706"/>
    <lineage>
        <taxon>Bacteria</taxon>
        <taxon>Pseudomonadati</taxon>
        <taxon>Pseudomonadota</taxon>
        <taxon>Betaproteobacteria</taxon>
        <taxon>Nitrosomonadales</taxon>
        <taxon>Nitrosomonadaceae</taxon>
        <taxon>Nitrosomonas</taxon>
    </lineage>
</organism>
<reference evidence="17 18" key="1">
    <citation type="submission" date="2018-03" db="EMBL/GenBank/DDBJ databases">
        <title>Draft genome of Nitrosomonas supralitoralis APG5.</title>
        <authorList>
            <person name="Urakawa H."/>
            <person name="Lopez J.V."/>
        </authorList>
    </citation>
    <scope>NUCLEOTIDE SEQUENCE [LARGE SCALE GENOMIC DNA]</scope>
    <source>
        <strain evidence="17 18">APG5</strain>
    </source>
</reference>
<evidence type="ECO:0000256" key="3">
    <source>
        <dbReference type="ARBA" id="ARBA00022448"/>
    </source>
</evidence>
<dbReference type="OrthoDB" id="8544854at2"/>
<dbReference type="Gene3D" id="6.10.250.690">
    <property type="match status" value="1"/>
</dbReference>
<evidence type="ECO:0000256" key="12">
    <source>
        <dbReference type="ARBA" id="ARBA00024735"/>
    </source>
</evidence>
<dbReference type="PANTHER" id="PTHR48111">
    <property type="entry name" value="REGULATOR OF RPOS"/>
    <property type="match status" value="1"/>
</dbReference>
<evidence type="ECO:0000256" key="13">
    <source>
        <dbReference type="PROSITE-ProRule" id="PRU00169"/>
    </source>
</evidence>
<comment type="function">
    <text evidence="12">This protein is a positive regulator for the phosphate regulon. Transcription of this operon is positively regulated by PhoB and PhoR when phosphate is limited.</text>
</comment>
<feature type="domain" description="OmpR/PhoB-type" evidence="16">
    <location>
        <begin position="129"/>
        <end position="234"/>
    </location>
</feature>
<dbReference type="SUPFAM" id="SSF46894">
    <property type="entry name" value="C-terminal effector domain of the bipartite response regulators"/>
    <property type="match status" value="1"/>
</dbReference>
<dbReference type="GO" id="GO:0006817">
    <property type="term" value="P:phosphate ion transport"/>
    <property type="evidence" value="ECO:0007669"/>
    <property type="project" value="UniProtKB-KW"/>
</dbReference>
<dbReference type="PANTHER" id="PTHR48111:SF40">
    <property type="entry name" value="PHOSPHATE REGULON TRANSCRIPTIONAL REGULATORY PROTEIN PHOB"/>
    <property type="match status" value="1"/>
</dbReference>
<dbReference type="PROSITE" id="PS51755">
    <property type="entry name" value="OMPR_PHOB"/>
    <property type="match status" value="1"/>
</dbReference>
<dbReference type="InterPro" id="IPR039420">
    <property type="entry name" value="WalR-like"/>
</dbReference>
<dbReference type="Pfam" id="PF00072">
    <property type="entry name" value="Response_reg"/>
    <property type="match status" value="1"/>
</dbReference>
<dbReference type="PROSITE" id="PS50110">
    <property type="entry name" value="RESPONSE_REGULATORY"/>
    <property type="match status" value="1"/>
</dbReference>
<dbReference type="FunFam" id="1.10.10.10:FF:000011">
    <property type="entry name" value="Phosphate regulon transcriptional regulator PhoB"/>
    <property type="match status" value="1"/>
</dbReference>
<proteinExistence type="predicted"/>
<keyword evidence="9 14" id="KW-0238">DNA-binding</keyword>
<dbReference type="SUPFAM" id="SSF52172">
    <property type="entry name" value="CheY-like"/>
    <property type="match status" value="1"/>
</dbReference>
<dbReference type="GO" id="GO:0000156">
    <property type="term" value="F:phosphorelay response regulator activity"/>
    <property type="evidence" value="ECO:0007669"/>
    <property type="project" value="InterPro"/>
</dbReference>
<accession>A0A2P7NU32</accession>
<dbReference type="SMART" id="SM00448">
    <property type="entry name" value="REC"/>
    <property type="match status" value="1"/>
</dbReference>
<dbReference type="GO" id="GO:0006355">
    <property type="term" value="P:regulation of DNA-templated transcription"/>
    <property type="evidence" value="ECO:0007669"/>
    <property type="project" value="InterPro"/>
</dbReference>
<dbReference type="NCBIfam" id="TIGR02154">
    <property type="entry name" value="PhoB"/>
    <property type="match status" value="1"/>
</dbReference>
<feature type="DNA-binding region" description="OmpR/PhoB-type" evidence="14">
    <location>
        <begin position="129"/>
        <end position="234"/>
    </location>
</feature>
<protein>
    <recommendedName>
        <fullName evidence="2">Phosphate regulon transcriptional regulatory protein PhoB</fullName>
    </recommendedName>
</protein>
<evidence type="ECO:0000313" key="17">
    <source>
        <dbReference type="EMBL" id="PSJ16980.1"/>
    </source>
</evidence>
<dbReference type="InterPro" id="IPR011006">
    <property type="entry name" value="CheY-like_superfamily"/>
</dbReference>
<evidence type="ECO:0000259" key="16">
    <source>
        <dbReference type="PROSITE" id="PS51755"/>
    </source>
</evidence>
<feature type="domain" description="Response regulatory" evidence="15">
    <location>
        <begin position="4"/>
        <end position="120"/>
    </location>
</feature>
<feature type="modified residue" description="4-aspartylphosphate" evidence="13">
    <location>
        <position position="53"/>
    </location>
</feature>
<keyword evidence="18" id="KW-1185">Reference proteome</keyword>
<evidence type="ECO:0000256" key="2">
    <source>
        <dbReference type="ARBA" id="ARBA00013332"/>
    </source>
</evidence>
<evidence type="ECO:0000256" key="8">
    <source>
        <dbReference type="ARBA" id="ARBA00023015"/>
    </source>
</evidence>
<dbReference type="GO" id="GO:0005829">
    <property type="term" value="C:cytosol"/>
    <property type="evidence" value="ECO:0007669"/>
    <property type="project" value="TreeGrafter"/>
</dbReference>
<dbReference type="InterPro" id="IPR001789">
    <property type="entry name" value="Sig_transdc_resp-reg_receiver"/>
</dbReference>
<dbReference type="InterPro" id="IPR016032">
    <property type="entry name" value="Sig_transdc_resp-reg_C-effctor"/>
</dbReference>
<dbReference type="CDD" id="cd00383">
    <property type="entry name" value="trans_reg_C"/>
    <property type="match status" value="1"/>
</dbReference>
<evidence type="ECO:0000256" key="11">
    <source>
        <dbReference type="ARBA" id="ARBA00023163"/>
    </source>
</evidence>
<evidence type="ECO:0000256" key="7">
    <source>
        <dbReference type="ARBA" id="ARBA00023012"/>
    </source>
</evidence>
<name>A0A2P7NU32_9PROT</name>
<dbReference type="GO" id="GO:0032993">
    <property type="term" value="C:protein-DNA complex"/>
    <property type="evidence" value="ECO:0007669"/>
    <property type="project" value="TreeGrafter"/>
</dbReference>
<evidence type="ECO:0000259" key="15">
    <source>
        <dbReference type="PROSITE" id="PS50110"/>
    </source>
</evidence>
<evidence type="ECO:0000256" key="1">
    <source>
        <dbReference type="ARBA" id="ARBA00004496"/>
    </source>
</evidence>
<keyword evidence="4" id="KW-0963">Cytoplasm</keyword>
<comment type="subcellular location">
    <subcellularLocation>
        <location evidence="1">Cytoplasm</location>
    </subcellularLocation>
</comment>
<keyword evidence="6" id="KW-0592">Phosphate transport</keyword>
<keyword evidence="5 13" id="KW-0597">Phosphoprotein</keyword>
<dbReference type="InterPro" id="IPR011879">
    <property type="entry name" value="Sig_transdc_resp-reg_PhoB"/>
</dbReference>
<dbReference type="Gene3D" id="1.10.10.10">
    <property type="entry name" value="Winged helix-like DNA-binding domain superfamily/Winged helix DNA-binding domain"/>
    <property type="match status" value="1"/>
</dbReference>
<keyword evidence="7" id="KW-0902">Two-component regulatory system</keyword>
<comment type="caution">
    <text evidence="17">The sequence shown here is derived from an EMBL/GenBank/DDBJ whole genome shotgun (WGS) entry which is preliminary data.</text>
</comment>
<dbReference type="InterPro" id="IPR001867">
    <property type="entry name" value="OmpR/PhoB-type_DNA-bd"/>
</dbReference>
<evidence type="ECO:0000313" key="18">
    <source>
        <dbReference type="Proteomes" id="UP000241912"/>
    </source>
</evidence>
<evidence type="ECO:0000256" key="6">
    <source>
        <dbReference type="ARBA" id="ARBA00022592"/>
    </source>
</evidence>
<dbReference type="CDD" id="cd17618">
    <property type="entry name" value="REC_OmpR_PhoB"/>
    <property type="match status" value="1"/>
</dbReference>
<dbReference type="InterPro" id="IPR036388">
    <property type="entry name" value="WH-like_DNA-bd_sf"/>
</dbReference>
<dbReference type="Gene3D" id="3.40.50.2300">
    <property type="match status" value="1"/>
</dbReference>
<evidence type="ECO:0000256" key="9">
    <source>
        <dbReference type="ARBA" id="ARBA00023125"/>
    </source>
</evidence>
<dbReference type="AlphaFoldDB" id="A0A2P7NU32"/>
<dbReference type="SMART" id="SM00862">
    <property type="entry name" value="Trans_reg_C"/>
    <property type="match status" value="1"/>
</dbReference>
<gene>
    <name evidence="17" type="primary">phoB</name>
    <name evidence="17" type="ORF">C7H79_10470</name>
</gene>
<dbReference type="RefSeq" id="WP_106707219.1">
    <property type="nucleotide sequence ID" value="NZ_PXXU01000030.1"/>
</dbReference>
<dbReference type="EMBL" id="PXXU01000030">
    <property type="protein sequence ID" value="PSJ16980.1"/>
    <property type="molecule type" value="Genomic_DNA"/>
</dbReference>
<evidence type="ECO:0000256" key="5">
    <source>
        <dbReference type="ARBA" id="ARBA00022553"/>
    </source>
</evidence>
<dbReference type="Proteomes" id="UP000241912">
    <property type="component" value="Unassembled WGS sequence"/>
</dbReference>
<dbReference type="GO" id="GO:0000976">
    <property type="term" value="F:transcription cis-regulatory region binding"/>
    <property type="evidence" value="ECO:0007669"/>
    <property type="project" value="TreeGrafter"/>
</dbReference>
<evidence type="ECO:0000256" key="4">
    <source>
        <dbReference type="ARBA" id="ARBA00022490"/>
    </source>
</evidence>
<keyword evidence="3" id="KW-0813">Transport</keyword>
<keyword evidence="11" id="KW-0804">Transcription</keyword>
<evidence type="ECO:0000256" key="14">
    <source>
        <dbReference type="PROSITE-ProRule" id="PRU01091"/>
    </source>
</evidence>
<sequence length="242" mass="27471">MAVTILVVEDELAIQELIALNLKKAGHIVLCAGDAAHAKLLINNVLPDLVLLDWMLPDITGIEFARGLRREARTKTIPIIILTARTQESDKIDGLEAGADDYITKPFSPRELLARIKAVLRRRLPEMSDEIIEIGGLKLDPTTHRVHVYSEDDSTKLTEIILGPTEFRLLHFLMAYKERVHTRAQLLDRIWGDHVFIEDRTVDVHIRRLRKILETVAKESLVQTVRGTGYRFSVERSEESIG</sequence>
<keyword evidence="8" id="KW-0805">Transcription regulation</keyword>